<dbReference type="HOGENOM" id="CLU_3330403_0_0_14"/>
<name>F6FH41_MYCHI</name>
<protein>
    <submittedName>
        <fullName evidence="1">Uncharacterized protein</fullName>
    </submittedName>
</protein>
<reference evidence="1 2" key="1">
    <citation type="journal article" date="2011" name="J. Bacteriol.">
        <title>Complete genome sequences of two hemotropic Mycoplasmas, Mycoplasma haemofelis strain Ohio2 and Mycoplasma suis strain Illinois.</title>
        <authorList>
            <person name="Messick J.B."/>
            <person name="Santos A.P."/>
            <person name="Guimaraes A.M."/>
        </authorList>
    </citation>
    <scope>NUCLEOTIDE SEQUENCE [LARGE SCALE GENOMIC DNA]</scope>
    <source>
        <strain evidence="1 2">Ohio2</strain>
    </source>
</reference>
<dbReference type="AlphaFoldDB" id="F6FH41"/>
<organism evidence="1 2">
    <name type="scientific">Mycoplasma haemofelis (strain Ohio2)</name>
    <dbReference type="NCBI Taxonomy" id="859194"/>
    <lineage>
        <taxon>Bacteria</taxon>
        <taxon>Bacillati</taxon>
        <taxon>Mycoplasmatota</taxon>
        <taxon>Mollicutes</taxon>
        <taxon>Mycoplasmataceae</taxon>
        <taxon>Mycoplasma</taxon>
    </lineage>
</organism>
<reference key="2">
    <citation type="submission" date="2011-05" db="EMBL/GenBank/DDBJ databases">
        <title>The Genome of Mycoplasma haemofelis Strain Ohio2, a pathogenic hemoplasma of the cat.</title>
        <authorList>
            <person name="Santos A.P."/>
            <person name="Guimaraes A.M.S."/>
            <person name="SanMiguel P.J."/>
            <person name="Martin S.W."/>
            <person name="Messick J.B."/>
        </authorList>
    </citation>
    <scope>NUCLEOTIDE SEQUENCE</scope>
    <source>
        <strain>Ohio2</strain>
    </source>
</reference>
<dbReference type="EMBL" id="CP002808">
    <property type="protein sequence ID" value="AEG72646.1"/>
    <property type="molecule type" value="Genomic_DNA"/>
</dbReference>
<accession>F6FH41</accession>
<sequence length="38" mass="3773">MNKFGALALLSAGGAGTSYAGYSYWASGSEGKKTVTIG</sequence>
<evidence type="ECO:0000313" key="1">
    <source>
        <dbReference type="EMBL" id="AEG72646.1"/>
    </source>
</evidence>
<dbReference type="KEGG" id="mhf:MHF_0369"/>
<gene>
    <name evidence="1" type="ordered locus">MHF_0369</name>
</gene>
<dbReference type="STRING" id="859194.MHF_0369"/>
<dbReference type="Proteomes" id="UP000007952">
    <property type="component" value="Chromosome"/>
</dbReference>
<proteinExistence type="predicted"/>
<evidence type="ECO:0000313" key="2">
    <source>
        <dbReference type="Proteomes" id="UP000007952"/>
    </source>
</evidence>